<dbReference type="EMBL" id="JAOB01000069">
    <property type="protein sequence ID" value="EUA23760.1"/>
    <property type="molecule type" value="Genomic_DNA"/>
</dbReference>
<evidence type="ECO:0000313" key="1">
    <source>
        <dbReference type="EMBL" id="EUA23760.1"/>
    </source>
</evidence>
<reference evidence="1" key="1">
    <citation type="submission" date="2014-01" db="EMBL/GenBank/DDBJ databases">
        <authorList>
            <person name="Brown-Elliot B."/>
            <person name="Wallace R."/>
            <person name="Lenaerts A."/>
            <person name="Ordway D."/>
            <person name="DeGroote M.A."/>
            <person name="Parker T."/>
            <person name="Sizemore C."/>
            <person name="Tallon L.J."/>
            <person name="Sadzewicz L.K."/>
            <person name="Sengamalay N."/>
            <person name="Fraser C.M."/>
            <person name="Hine E."/>
            <person name="Shefchek K.A."/>
            <person name="Das S.P."/>
            <person name="Tettelin H."/>
        </authorList>
    </citation>
    <scope>NUCLEOTIDE SEQUENCE [LARGE SCALE GENOMIC DNA]</scope>
    <source>
        <strain evidence="1">4042</strain>
    </source>
</reference>
<comment type="caution">
    <text evidence="1">The sequence shown here is derived from an EMBL/GenBank/DDBJ whole genome shotgun (WGS) entry which is preliminary data.</text>
</comment>
<sequence length="100" mass="10364">MPVPSAPRTAAATIWPNSRRLYGSAARPAPGDLGHRAAEVHIDVVGQVLVGDHLHGLVGGGRVDGVELQRPGDSSGENVVMCMVAGWRSTSARAVTISQT</sequence>
<dbReference type="PATRIC" id="fig|1299334.3.peg.7168"/>
<dbReference type="AlphaFoldDB" id="X7ZYQ4"/>
<protein>
    <submittedName>
        <fullName evidence="1">Uncharacterized protein</fullName>
    </submittedName>
</protein>
<name>X7ZYQ4_MYCXE</name>
<organism evidence="1">
    <name type="scientific">Mycobacterium xenopi 4042</name>
    <dbReference type="NCBI Taxonomy" id="1299334"/>
    <lineage>
        <taxon>Bacteria</taxon>
        <taxon>Bacillati</taxon>
        <taxon>Actinomycetota</taxon>
        <taxon>Actinomycetes</taxon>
        <taxon>Mycobacteriales</taxon>
        <taxon>Mycobacteriaceae</taxon>
        <taxon>Mycobacterium</taxon>
    </lineage>
</organism>
<accession>X7ZYQ4</accession>
<proteinExistence type="predicted"/>
<gene>
    <name evidence="1" type="ORF">I553_5216</name>
</gene>